<proteinExistence type="inferred from homology"/>
<comment type="subcellular location">
    <subcellularLocation>
        <location evidence="1">Virion</location>
    </subcellularLocation>
</comment>
<dbReference type="Proteomes" id="UP001057969">
    <property type="component" value="Segment"/>
</dbReference>
<evidence type="ECO:0000256" key="2">
    <source>
        <dbReference type="ARBA" id="ARBA00022581"/>
    </source>
</evidence>
<sequence>MSYRKSCRVRMPFACRRCETHHGGIVLLTRRRCMQNHEIRRRILRNEEVETGNRTTHSDADAIPESVQTENRRPLQKGDHVHALPYWNLISSVERPAKHLSFTRWNRYPNGYPWPHGYVNNNGNTNEMYVCNISMNAQVCLDVPTLRLPPYDPDLVRRLTQLADTKALGNVRRALANLPMLFKERKETLGMIGKRTADIAKSATSAQRKSVSTYRSLKGARNKRAYAKVAADEHLELIFGWLPLMAEVEGAAEYLQREQLDFIRSRGIQAERDNSSNKTERVLRFPSRFTSAQTGNHELLRVNQSTNSIDTTSVRTALRYSLSSSVVGDAYLLGADPIATLYDMIPLSFVSGWVSNFDFWIRTLSPEVGLTFETGSRNLRRENAYQCRGIVRENPAVPWYGRPIMETVDASGQIRRNERSVLTEPPVASLMWDVDVGLFEVTAGVSLMLQRYIKPLKRSIAQRPFRYRGKTRYLPPIRYSGRI</sequence>
<evidence type="ECO:0000256" key="6">
    <source>
        <dbReference type="ARBA" id="ARBA00023296"/>
    </source>
</evidence>
<keyword evidence="6" id="KW-1160">Virus entry into host cell</keyword>
<name>A0ABY3SSJ4_9VIRU</name>
<dbReference type="InterPro" id="IPR005563">
    <property type="entry name" value="A_protein"/>
</dbReference>
<keyword evidence="2" id="KW-0945">Host-virus interaction</keyword>
<evidence type="ECO:0000256" key="1">
    <source>
        <dbReference type="ARBA" id="ARBA00004328"/>
    </source>
</evidence>
<keyword evidence="9" id="KW-1185">Reference proteome</keyword>
<evidence type="ECO:0000256" key="4">
    <source>
        <dbReference type="ARBA" id="ARBA00022844"/>
    </source>
</evidence>
<accession>A0ABY3SSJ4</accession>
<reference evidence="8" key="2">
    <citation type="journal article" date="2022" name="Nat. Microbiol.">
        <title>RNA viromes from terrestrial sites across China expand environmental viral diversity.</title>
        <authorList>
            <person name="Chiapello M."/>
            <person name="Rodriguez-Romero J."/>
            <person name="Ayllon M.A."/>
            <person name="Turina M."/>
        </authorList>
    </citation>
    <scope>NUCLEOTIDE SEQUENCE</scope>
    <source>
        <strain evidence="8">302R-k141_385340</strain>
    </source>
</reference>
<dbReference type="Pfam" id="PF03863">
    <property type="entry name" value="Phage_mat-A"/>
    <property type="match status" value="1"/>
</dbReference>
<keyword evidence="5" id="KW-1175">Viral attachment to host cell pilus</keyword>
<comment type="similarity">
    <text evidence="7">Belongs to the Leviviricetes maturation protein family.</text>
</comment>
<evidence type="ECO:0000256" key="5">
    <source>
        <dbReference type="ARBA" id="ARBA00023104"/>
    </source>
</evidence>
<reference evidence="8" key="1">
    <citation type="submission" date="2021-05" db="EMBL/GenBank/DDBJ databases">
        <authorList>
            <person name="Chen Y.-M."/>
            <person name="Zhang Y.-Z."/>
        </authorList>
    </citation>
    <scope>NUCLEOTIDE SEQUENCE</scope>
    <source>
        <strain evidence="8">302R-k141_385340</strain>
    </source>
</reference>
<dbReference type="EMBL" id="MZ679706">
    <property type="protein sequence ID" value="UJQ85561.1"/>
    <property type="molecule type" value="Genomic_RNA"/>
</dbReference>
<evidence type="ECO:0000313" key="8">
    <source>
        <dbReference type="EMBL" id="UJQ85561.1"/>
    </source>
</evidence>
<evidence type="ECO:0000313" key="9">
    <source>
        <dbReference type="Proteomes" id="UP001057969"/>
    </source>
</evidence>
<keyword evidence="3" id="KW-1161">Viral attachment to host cell</keyword>
<evidence type="ECO:0000256" key="7">
    <source>
        <dbReference type="ARBA" id="ARBA00035110"/>
    </source>
</evidence>
<keyword evidence="4" id="KW-0946">Virion</keyword>
<protein>
    <submittedName>
        <fullName evidence="8">Maturation protein</fullName>
    </submittedName>
</protein>
<evidence type="ECO:0000256" key="3">
    <source>
        <dbReference type="ARBA" id="ARBA00022804"/>
    </source>
</evidence>
<organism evidence="8 9">
    <name type="scientific">Leviviridae sp</name>
    <dbReference type="NCBI Taxonomy" id="2027243"/>
    <lineage>
        <taxon>Viruses</taxon>
        <taxon>Riboviria</taxon>
        <taxon>Orthornavirae</taxon>
        <taxon>Lenarviricota</taxon>
        <taxon>Leviviricetes</taxon>
        <taxon>Norzivirales</taxon>
        <taxon>Fiersviridae</taxon>
    </lineage>
</organism>